<gene>
    <name evidence="1" type="primary">Acey_s0005.g2614</name>
    <name evidence="1" type="ORF">Y032_0005g2614</name>
</gene>
<comment type="caution">
    <text evidence="1">The sequence shown here is derived from an EMBL/GenBank/DDBJ whole genome shotgun (WGS) entry which is preliminary data.</text>
</comment>
<keyword evidence="2" id="KW-1185">Reference proteome</keyword>
<name>A0A016VSH8_9BILA</name>
<sequence length="75" mass="8539">MNLRPPKLSQRFREDKRSPNTFLQQLHLEVKAYFVAPRAAFAPPIAAIGGRRSGLRAISLGWQLYLGESRIKPCF</sequence>
<dbReference type="Proteomes" id="UP000024635">
    <property type="component" value="Unassembled WGS sequence"/>
</dbReference>
<evidence type="ECO:0000313" key="2">
    <source>
        <dbReference type="Proteomes" id="UP000024635"/>
    </source>
</evidence>
<organism evidence="1 2">
    <name type="scientific">Ancylostoma ceylanicum</name>
    <dbReference type="NCBI Taxonomy" id="53326"/>
    <lineage>
        <taxon>Eukaryota</taxon>
        <taxon>Metazoa</taxon>
        <taxon>Ecdysozoa</taxon>
        <taxon>Nematoda</taxon>
        <taxon>Chromadorea</taxon>
        <taxon>Rhabditida</taxon>
        <taxon>Rhabditina</taxon>
        <taxon>Rhabditomorpha</taxon>
        <taxon>Strongyloidea</taxon>
        <taxon>Ancylostomatidae</taxon>
        <taxon>Ancylostomatinae</taxon>
        <taxon>Ancylostoma</taxon>
    </lineage>
</organism>
<proteinExistence type="predicted"/>
<reference evidence="2" key="1">
    <citation type="journal article" date="2015" name="Nat. Genet.">
        <title>The genome and transcriptome of the zoonotic hookworm Ancylostoma ceylanicum identify infection-specific gene families.</title>
        <authorList>
            <person name="Schwarz E.M."/>
            <person name="Hu Y."/>
            <person name="Antoshechkin I."/>
            <person name="Miller M.M."/>
            <person name="Sternberg P.W."/>
            <person name="Aroian R.V."/>
        </authorList>
    </citation>
    <scope>NUCLEOTIDE SEQUENCE</scope>
    <source>
        <strain evidence="2">HY135</strain>
    </source>
</reference>
<accession>A0A016VSH8</accession>
<dbReference type="EMBL" id="JARK01001341">
    <property type="protein sequence ID" value="EYC30370.1"/>
    <property type="molecule type" value="Genomic_DNA"/>
</dbReference>
<evidence type="ECO:0000313" key="1">
    <source>
        <dbReference type="EMBL" id="EYC30370.1"/>
    </source>
</evidence>
<dbReference type="AlphaFoldDB" id="A0A016VSH8"/>
<protein>
    <submittedName>
        <fullName evidence="1">Uncharacterized protein</fullName>
    </submittedName>
</protein>